<dbReference type="InterPro" id="IPR029044">
    <property type="entry name" value="Nucleotide-diphossugar_trans"/>
</dbReference>
<dbReference type="Pfam" id="PF00535">
    <property type="entry name" value="Glycos_transf_2"/>
    <property type="match status" value="6"/>
</dbReference>
<dbReference type="SUPFAM" id="SSF53448">
    <property type="entry name" value="Nucleotide-diphospho-sugar transferases"/>
    <property type="match status" value="7"/>
</dbReference>
<dbReference type="VEuPathDB" id="VectorBase:AALB20_035637"/>
<evidence type="ECO:0000259" key="14">
    <source>
        <dbReference type="SMART" id="SM00458"/>
    </source>
</evidence>
<evidence type="ECO:0000313" key="15">
    <source>
        <dbReference type="EnsemblMetazoa" id="AALB010178-PA"/>
    </source>
</evidence>
<keyword evidence="6" id="KW-0430">Lectin</keyword>
<feature type="domain" description="Ricin B lectin" evidence="14">
    <location>
        <begin position="2298"/>
        <end position="2415"/>
    </location>
</feature>
<dbReference type="SUPFAM" id="SSF50370">
    <property type="entry name" value="Ricin B-like lectins"/>
    <property type="match status" value="6"/>
</dbReference>
<feature type="domain" description="Ricin B lectin" evidence="14">
    <location>
        <begin position="1109"/>
        <end position="1221"/>
    </location>
</feature>
<evidence type="ECO:0000256" key="7">
    <source>
        <dbReference type="ARBA" id="ARBA00022968"/>
    </source>
</evidence>
<dbReference type="VEuPathDB" id="VectorBase:AALB20_032208"/>
<keyword evidence="8" id="KW-1133">Transmembrane helix</keyword>
<keyword evidence="13" id="KW-0464">Manganese</keyword>
<feature type="domain" description="Ricin B lectin" evidence="14">
    <location>
        <begin position="1690"/>
        <end position="1808"/>
    </location>
</feature>
<dbReference type="VEuPathDB" id="VectorBase:AALB010178"/>
<protein>
    <recommendedName>
        <fullName evidence="14">Ricin B lectin domain-containing protein</fullName>
    </recommendedName>
</protein>
<evidence type="ECO:0000256" key="13">
    <source>
        <dbReference type="ARBA" id="ARBA00023211"/>
    </source>
</evidence>
<dbReference type="CDD" id="cd02510">
    <property type="entry name" value="pp-GalNAc-T"/>
    <property type="match status" value="2"/>
</dbReference>
<keyword evidence="9" id="KW-0333">Golgi apparatus</keyword>
<feature type="domain" description="Ricin B lectin" evidence="14">
    <location>
        <begin position="448"/>
        <end position="561"/>
    </location>
</feature>
<accession>A0A182FUE3</accession>
<keyword evidence="7" id="KW-0735">Signal-anchor</keyword>
<evidence type="ECO:0000256" key="3">
    <source>
        <dbReference type="ARBA" id="ARBA00005680"/>
    </source>
</evidence>
<dbReference type="InterPro" id="IPR001173">
    <property type="entry name" value="Glyco_trans_2-like"/>
</dbReference>
<dbReference type="PROSITE" id="PS50231">
    <property type="entry name" value="RICIN_B_LECTIN"/>
    <property type="match status" value="6"/>
</dbReference>
<dbReference type="GO" id="GO:0030246">
    <property type="term" value="F:carbohydrate binding"/>
    <property type="evidence" value="ECO:0007669"/>
    <property type="project" value="UniProtKB-KW"/>
</dbReference>
<reference evidence="15" key="2">
    <citation type="submission" date="2022-08" db="UniProtKB">
        <authorList>
            <consortium name="EnsemblMetazoa"/>
        </authorList>
    </citation>
    <scope>IDENTIFICATION</scope>
    <source>
        <strain evidence="15">STECLA/ALBI9_A</strain>
    </source>
</reference>
<organism evidence="15 16">
    <name type="scientific">Anopheles albimanus</name>
    <name type="common">New world malaria mosquito</name>
    <dbReference type="NCBI Taxonomy" id="7167"/>
    <lineage>
        <taxon>Eukaryota</taxon>
        <taxon>Metazoa</taxon>
        <taxon>Ecdysozoa</taxon>
        <taxon>Arthropoda</taxon>
        <taxon>Hexapoda</taxon>
        <taxon>Insecta</taxon>
        <taxon>Pterygota</taxon>
        <taxon>Neoptera</taxon>
        <taxon>Endopterygota</taxon>
        <taxon>Diptera</taxon>
        <taxon>Nematocera</taxon>
        <taxon>Culicoidea</taxon>
        <taxon>Culicidae</taxon>
        <taxon>Anophelinae</taxon>
        <taxon>Anopheles</taxon>
    </lineage>
</organism>
<dbReference type="Proteomes" id="UP000069272">
    <property type="component" value="Chromosome 3R"/>
</dbReference>
<comment type="similarity">
    <text evidence="3">Belongs to the glycosyltransferase 2 family. GalNAc-T subfamily.</text>
</comment>
<evidence type="ECO:0000256" key="2">
    <source>
        <dbReference type="ARBA" id="ARBA00004323"/>
    </source>
</evidence>
<dbReference type="GO" id="GO:0006493">
    <property type="term" value="P:protein O-linked glycosylation"/>
    <property type="evidence" value="ECO:0007669"/>
    <property type="project" value="TreeGrafter"/>
</dbReference>
<keyword evidence="12" id="KW-0325">Glycoprotein</keyword>
<evidence type="ECO:0000313" key="16">
    <source>
        <dbReference type="Proteomes" id="UP000069272"/>
    </source>
</evidence>
<dbReference type="Pfam" id="PF00652">
    <property type="entry name" value="Ricin_B_lectin"/>
    <property type="match status" value="6"/>
</dbReference>
<dbReference type="Pfam" id="PF02709">
    <property type="entry name" value="Glyco_transf_7C"/>
    <property type="match status" value="1"/>
</dbReference>
<dbReference type="InterPro" id="IPR027791">
    <property type="entry name" value="Galactosyl_T_C"/>
</dbReference>
<evidence type="ECO:0000256" key="4">
    <source>
        <dbReference type="ARBA" id="ARBA00022679"/>
    </source>
</evidence>
<name>A0A182FUE3_ANOAL</name>
<feature type="domain" description="Ricin B lectin" evidence="14">
    <location>
        <begin position="2872"/>
        <end position="2985"/>
    </location>
</feature>
<dbReference type="FunFam" id="3.90.550.10:FF:000053">
    <property type="entry name" value="Polypeptide N-acetylgalactosaminyltransferase"/>
    <property type="match status" value="1"/>
</dbReference>
<dbReference type="InterPro" id="IPR035992">
    <property type="entry name" value="Ricin_B-like_lectins"/>
</dbReference>
<comment type="cofactor">
    <cofactor evidence="1">
        <name>Mn(2+)</name>
        <dbReference type="ChEBI" id="CHEBI:29035"/>
    </cofactor>
</comment>
<keyword evidence="16" id="KW-1185">Reference proteome</keyword>
<dbReference type="Gene3D" id="2.80.10.50">
    <property type="match status" value="6"/>
</dbReference>
<evidence type="ECO:0000256" key="5">
    <source>
        <dbReference type="ARBA" id="ARBA00022692"/>
    </source>
</evidence>
<keyword evidence="11" id="KW-1015">Disulfide bond</keyword>
<dbReference type="EnsemblMetazoa" id="AALB010178-RA">
    <property type="protein sequence ID" value="AALB010178-PA"/>
    <property type="gene ID" value="AALB010178"/>
</dbReference>
<dbReference type="SMART" id="SM00458">
    <property type="entry name" value="RICIN"/>
    <property type="match status" value="5"/>
</dbReference>
<dbReference type="PANTHER" id="PTHR11675:SF131">
    <property type="entry name" value="POLYPEPTIDE N-ACETYLGALACTOSAMINYLTRANSFERASE 9-RELATED"/>
    <property type="match status" value="1"/>
</dbReference>
<evidence type="ECO:0000256" key="1">
    <source>
        <dbReference type="ARBA" id="ARBA00001936"/>
    </source>
</evidence>
<evidence type="ECO:0000256" key="11">
    <source>
        <dbReference type="ARBA" id="ARBA00023157"/>
    </source>
</evidence>
<dbReference type="VEuPathDB" id="VectorBase:AALB20_033145"/>
<evidence type="ECO:0000256" key="10">
    <source>
        <dbReference type="ARBA" id="ARBA00023136"/>
    </source>
</evidence>
<evidence type="ECO:0000256" key="12">
    <source>
        <dbReference type="ARBA" id="ARBA00023180"/>
    </source>
</evidence>
<dbReference type="PANTHER" id="PTHR11675">
    <property type="entry name" value="N-ACETYLGALACTOSAMINYLTRANSFERASE"/>
    <property type="match status" value="1"/>
</dbReference>
<evidence type="ECO:0000256" key="8">
    <source>
        <dbReference type="ARBA" id="ARBA00022989"/>
    </source>
</evidence>
<dbReference type="VEuPathDB" id="VectorBase:AALB20_033045"/>
<keyword evidence="10" id="KW-0472">Membrane</keyword>
<proteinExistence type="inferred from homology"/>
<dbReference type="GO" id="GO:0000139">
    <property type="term" value="C:Golgi membrane"/>
    <property type="evidence" value="ECO:0007669"/>
    <property type="project" value="UniProtKB-SubCell"/>
</dbReference>
<reference evidence="15 16" key="1">
    <citation type="journal article" date="2017" name="G3 (Bethesda)">
        <title>The Physical Genome Mapping of Anopheles albimanus Corrected Scaffold Misassemblies and Identified Interarm Rearrangements in Genus Anopheles.</title>
        <authorList>
            <person name="Artemov G.N."/>
            <person name="Peery A.N."/>
            <person name="Jiang X."/>
            <person name="Tu Z."/>
            <person name="Stegniy V.N."/>
            <person name="Sharakhova M.V."/>
            <person name="Sharakhov I.V."/>
        </authorList>
    </citation>
    <scope>NUCLEOTIDE SEQUENCE [LARGE SCALE GENOMIC DNA]</scope>
    <source>
        <strain evidence="15 16">ALBI9_A</strain>
    </source>
</reference>
<dbReference type="InterPro" id="IPR000772">
    <property type="entry name" value="Ricin_B_lectin"/>
</dbReference>
<evidence type="ECO:0000256" key="6">
    <source>
        <dbReference type="ARBA" id="ARBA00022734"/>
    </source>
</evidence>
<keyword evidence="5" id="KW-0812">Transmembrane</keyword>
<sequence length="3461" mass="394151">MALLTAKHLFFLFVVSLLGVTFWISLLERSSHDRTAVGELLSIPAWISGHQNTTADPDGTPGDWGLPVVLPDNLSPAVRGRVLRGWQEQGLNQYVSDMIPLHRRLPDVRDAWCRAEERARRERNVGPNTLPTSSIVIVFYNEAWSVLLRTVHSVLDRTPSELIEEILLVDDSSTMEHLKQSLEDYIAALPKVRLIRAPTRVGLIRARLLGAKAARSGIVTFLDAHCEVIEGWLEALVAHVAQNETMIAIPAIDWIHEDTLALNAQNSVRYYGSFDWGLNFQWRVRADRIVRPSANHPAAPYDTPTMAGGLFTIHRSFFERLGWYDEGMQIYGGENMELSFKAWMCGGSMQIVGCSRVAHIQKRGHPYLHQLPNGYGIVRRNSIRVAEVWMDEYADYFYESFGGRAKRGQFGDLTARHELRKRLDCKPFRWYLETVFPEQFDPSKAVARGEIRFADNATATPLCLDWPTLLSVVACHGSGGHQHWYLTAKGEVTREDHCLDYDGQQLSVVRCHGLGGNQRWTWLPDTRQLKKLTYDRCLQWNGIEPLLVVYNKNAIDKRTAEAVTIASRLSYIASNRGATGVIGSIEIVAVRSSCTGVTLFEQLQLKLLTGRRDLCWAVIVFCCLLALYLYHAQLSDRLATLEEFRSAHQREERLQQQQQQHEHGQELVIPPFKVFPYDTHYTPTPYDEWNEKLPGDMGAPVTLADNVTEEVSKLVAEGYAQQGLNQYVSDLIPVHRRLPDLRDPWCTEEGRLQATLPKASIVIVFYNEAWSVLVRTVHSILDRTPSALLEEIILVDDYSNLAHLRTQLEEYFAGYPLVRLLRAPQRLGLIRARLLGARNATSDFLTFLDAHCECTVGWLEGQLDLVARQPHRTIALPTIDWIDEKNLGLVSNKAPVYYGAMGWGLDFQWRGRWDRVNQPANKLEPFATPVMAGGLFTIHRKFFEWLGWYDQQLDVYGGENIELSLKAWMCGGQLLTVPCSRVAHIQKTGHPYLNGLKKDVARTNSVRVAEVWLDQYAAVLYDMFGGPQYRGDFGDVTERKQLRQALRCKSFRWYLETVFPELAPALDQRPGHGPFKNGALSGHCLTAQPAGVPTMEPCLAGDARQHWVHNLFGELSNQNHCLDYGGSGTGVWVYPCHKARGNQEWRYNGTSRQFEHCKHEAKCLAVEPATRQLRIDSCDSAQESQRWHYPALDFSNSYLALTACRTVVMRDPRSVGSCAPSRRLCVLCALVTLTVSLASLFLVYSYDVSLTVSLPTRTIGHNGAGEESPQSGGQNKILFALGTNGGSTEETVKQGFQFTYTTLGLDPRFPVPPGDMGQPVQVNLSDSAIGTLVDEGMAKQGFNQYSADLMSLRRRLPDIRDPWCREPDRFLATLPPTSIVIVFYNEAWSVVLRTVHSVLDRSPAQLVHEIVLVDDCSTLPNLKAQLDEYLRPYAKVRVIRAPIRLGLIRARIFGAKNTTAEVITFLDAHVECTVGWLEALLDVVARNDTTIAIPTIDWIDEKSMALVANKSISYIGAYDWDLNFGWWGRWSMRKKYENKMVPFDTPAMAGGLFSINRTFFERLGWYDEGFDIYGIENIELSIKSWMCGGKMVTVPCSRVAHIQKAGHPYLRNVKKDVVRANSIRLAEVWMDEYKHVIFDIHGIPYYLEEEFGSVATRKAIREQAGCRDFRYYIEHAFPEMHSPDIAGAFRGEVHSVVLGASRCLEYRHSDGFLGMAPCDGQQRNQFWTHNYYEELNSYRYCIDFTGSSLGVFGCHRSRGNQAWRVLMHTGQIQSVKHRQCLALNILTNVTLTMEQCDDRRAPQRWSLNYVQYDLTPFKGKRDRDTSELAIAHLVQLTMRSGFRNGLVIIMSLFMLLIYLFINEVFNGGRGRAMHLKQLPMLELTSAVPDTDEPIITTPGGTTLFKYVYTTIGLDPRYPAPPGDMGRPVENDLNDTDVDAFVQDGLSKQGLNVYSSDLMSVRRRLPEVRDPWCREPGRYPANLPPTSIVIVFYNEAWSVLVRTVLSILDRSPPNLIHEIVLVDDFSYLPNLKTQLQEYFAPYEKVRILRAPKRLGLIRARVFGAQNTTTDLITFLDAHVEVTIGWLEALLDVVAHNWTTIAIPTIDWIDEYNMKYKDDKSPIFIGAYDWDLNFGWWGRWSMKKKYENMMVPFDTPAMAGGLFSINRTFFERLGWYDEGFDIYGIENIELSIKSWLCGGKMVTVPCSRVGHIQKTSHPYLFGETKDVVRANSIRLAEVWMDEYKGIIYDIYGIPHYSEEEFGSVEHRKAIRQKAGCQSFRYYLENAFPEMHNPMVAGAFRGEVHNGALGNGSCLTYRTTDNFLGMAPCDHLEKSQFWTHNYYEELNSYQNCVDGFNVAVFRCHRSRGNQAWKYLVDSQQIQLASNATHCLSLNTATNVTLLMERCDGTKPQQKWLVSLVHLDVSMLLESWLEPLLEQVARNDTTIAVPLIDRIDDQDLHVIVNVSSHLLGAFEWDLNFGWWYRETFPRRAAAQQLPSAPFETPAMAGGLFTITRSFFTRLGWYDEQYGVYGMENTELSIKSWMCGGRIVAVPCSHVAHIRKSTHPYISQEHQNVTLVNSVRLAEVWMDEYKRIVFDVNGIPSYSEQLFGSVIDRRVVRESAGSHLKTQLKEYFEPYPKVRIIRAAKRMGLIKARVLGAKMASSEVLTFLDAHVECAEGWLEPLLDQVKRNETTVALPTIDKIDPLDLHVSTNISLLLAGAFEWDLNFGWCERKQLHKRYAHPLEPFDTPAMAGGLFTIRRTFFERLGWYDEGFEIYEMENIELSLKTWMCGGQLLTVPCSRVGHIQKKSHPYIQNSKRDVQLYNSIRLAEVWMDEYKRIVFDVNGVPHYTDALFGSVEARKRFREQAGCKPFRYYLETIFPELQIPNVYAVDTAKGSPRMTPCHGDGGDQFWAHGYYYDINSYKMCLDFAGTRVQLIVCHRHSGSQGWMYVLETKQIWNKGHGSCLADYDTGVELKQTQGSDINTPSSADLNPPPGDMGAAVPIDTTNETQTLVQEGLRSLGYNQYASDLMSIRRRLPDIRAPWCRRHANQQPQTLPPTSIVIVFYDEAWSVLLRTVHSILDRTPRYLIQEILLVDDYSTAAHLKTRLDEYFERYPIVRILRAPKRLGLIAAKVYGAKASQAQLITFLDSHVECTEGWLEPLIQEVASNSTTIAIPTIDLIDLHSMALDKDKAPLRVGAYRWDLNFGWWDRAAMHRSYPNPYVPFDTPAMAGGLFTIDRTFFERLGWYDEGFEMYGIENIELSIKSWMCGGRMVIVPCSRVAHIAKLTHPYLDHVGKDVILKNSLRLAEVWMDEYKQIMFDVYGIPRYLVGLFGSVAARKAIRERAGCGTFRNYILTAFPEMMNPLVPGAFRGEIRNAALGRNHCLTHQWRPAKEPLSMEPCGGRGREQYWAHNFYHELNSYSQCLETTDAGQIVMERCDSDRAGQRWIVKLIQLDVSIFKYN</sequence>
<dbReference type="GO" id="GO:0004653">
    <property type="term" value="F:polypeptide N-acetylgalactosaminyltransferase activity"/>
    <property type="evidence" value="ECO:0007669"/>
    <property type="project" value="TreeGrafter"/>
</dbReference>
<dbReference type="Gene3D" id="3.90.550.10">
    <property type="entry name" value="Spore Coat Polysaccharide Biosynthesis Protein SpsA, Chain A"/>
    <property type="match status" value="7"/>
</dbReference>
<keyword evidence="4" id="KW-0808">Transferase</keyword>
<dbReference type="VEuPathDB" id="VectorBase:AALB20_030169"/>
<comment type="subcellular location">
    <subcellularLocation>
        <location evidence="2">Golgi apparatus membrane</location>
        <topology evidence="2">Single-pass type II membrane protein</topology>
    </subcellularLocation>
</comment>
<dbReference type="STRING" id="7167.A0A182FUE3"/>
<evidence type="ECO:0000256" key="9">
    <source>
        <dbReference type="ARBA" id="ARBA00023034"/>
    </source>
</evidence>
<dbReference type="InterPro" id="IPR045885">
    <property type="entry name" value="GalNAc-T"/>
</dbReference>